<dbReference type="AlphaFoldDB" id="A0A9D9EG31"/>
<reference evidence="13" key="2">
    <citation type="journal article" date="2021" name="PeerJ">
        <title>Extensive microbial diversity within the chicken gut microbiome revealed by metagenomics and culture.</title>
        <authorList>
            <person name="Gilroy R."/>
            <person name="Ravi A."/>
            <person name="Getino M."/>
            <person name="Pursley I."/>
            <person name="Horton D.L."/>
            <person name="Alikhan N.F."/>
            <person name="Baker D."/>
            <person name="Gharbi K."/>
            <person name="Hall N."/>
            <person name="Watson M."/>
            <person name="Adriaenssens E.M."/>
            <person name="Foster-Nyarko E."/>
            <person name="Jarju S."/>
            <person name="Secka A."/>
            <person name="Antonio M."/>
            <person name="Oren A."/>
            <person name="Chaudhuri R.R."/>
            <person name="La Ragione R."/>
            <person name="Hildebrand F."/>
            <person name="Pallen M.J."/>
        </authorList>
    </citation>
    <scope>NUCLEOTIDE SEQUENCE</scope>
    <source>
        <strain evidence="13">D3-1215</strain>
    </source>
</reference>
<keyword evidence="5 9" id="KW-0798">TonB box</keyword>
<feature type="domain" description="TonB-dependent receptor plug" evidence="12">
    <location>
        <begin position="120"/>
        <end position="225"/>
    </location>
</feature>
<dbReference type="InterPro" id="IPR000531">
    <property type="entry name" value="Beta-barrel_TonB"/>
</dbReference>
<comment type="subcellular location">
    <subcellularLocation>
        <location evidence="1 8">Cell outer membrane</location>
        <topology evidence="1 8">Multi-pass membrane protein</topology>
    </subcellularLocation>
</comment>
<organism evidence="13 14">
    <name type="scientific">Candidatus Enterocola intestinipullorum</name>
    <dbReference type="NCBI Taxonomy" id="2840783"/>
    <lineage>
        <taxon>Bacteria</taxon>
        <taxon>Pseudomonadati</taxon>
        <taxon>Bacteroidota</taxon>
        <taxon>Bacteroidia</taxon>
        <taxon>Bacteroidales</taxon>
        <taxon>Candidatus Enterocola</taxon>
    </lineage>
</organism>
<feature type="chain" id="PRO_5038542482" evidence="10">
    <location>
        <begin position="29"/>
        <end position="1031"/>
    </location>
</feature>
<dbReference type="Pfam" id="PF00593">
    <property type="entry name" value="TonB_dep_Rec_b-barrel"/>
    <property type="match status" value="1"/>
</dbReference>
<keyword evidence="10" id="KW-0732">Signal</keyword>
<dbReference type="InterPro" id="IPR008969">
    <property type="entry name" value="CarboxyPept-like_regulatory"/>
</dbReference>
<evidence type="ECO:0000256" key="8">
    <source>
        <dbReference type="PROSITE-ProRule" id="PRU01360"/>
    </source>
</evidence>
<evidence type="ECO:0000256" key="7">
    <source>
        <dbReference type="ARBA" id="ARBA00023237"/>
    </source>
</evidence>
<dbReference type="Gene3D" id="2.60.40.1120">
    <property type="entry name" value="Carboxypeptidase-like, regulatory domain"/>
    <property type="match status" value="1"/>
</dbReference>
<dbReference type="SUPFAM" id="SSF56935">
    <property type="entry name" value="Porins"/>
    <property type="match status" value="1"/>
</dbReference>
<gene>
    <name evidence="13" type="ORF">IAC32_06090</name>
</gene>
<feature type="signal peptide" evidence="10">
    <location>
        <begin position="1"/>
        <end position="28"/>
    </location>
</feature>
<keyword evidence="13" id="KW-0675">Receptor</keyword>
<evidence type="ECO:0000259" key="11">
    <source>
        <dbReference type="Pfam" id="PF00593"/>
    </source>
</evidence>
<evidence type="ECO:0000256" key="1">
    <source>
        <dbReference type="ARBA" id="ARBA00004571"/>
    </source>
</evidence>
<feature type="domain" description="TonB-dependent receptor-like beta-barrel" evidence="11">
    <location>
        <begin position="434"/>
        <end position="1006"/>
    </location>
</feature>
<evidence type="ECO:0000256" key="2">
    <source>
        <dbReference type="ARBA" id="ARBA00022448"/>
    </source>
</evidence>
<dbReference type="Gene3D" id="2.40.170.20">
    <property type="entry name" value="TonB-dependent receptor, beta-barrel domain"/>
    <property type="match status" value="1"/>
</dbReference>
<dbReference type="InterPro" id="IPR023997">
    <property type="entry name" value="TonB-dep_OMP_SusC/RagA_CS"/>
</dbReference>
<evidence type="ECO:0000256" key="5">
    <source>
        <dbReference type="ARBA" id="ARBA00023077"/>
    </source>
</evidence>
<comment type="caution">
    <text evidence="13">The sequence shown here is derived from an EMBL/GenBank/DDBJ whole genome shotgun (WGS) entry which is preliminary data.</text>
</comment>
<evidence type="ECO:0000256" key="10">
    <source>
        <dbReference type="SAM" id="SignalP"/>
    </source>
</evidence>
<evidence type="ECO:0000313" key="13">
    <source>
        <dbReference type="EMBL" id="MBO8447297.1"/>
    </source>
</evidence>
<evidence type="ECO:0000256" key="9">
    <source>
        <dbReference type="RuleBase" id="RU003357"/>
    </source>
</evidence>
<feature type="non-terminal residue" evidence="13">
    <location>
        <position position="1031"/>
    </location>
</feature>
<dbReference type="InterPro" id="IPR039426">
    <property type="entry name" value="TonB-dep_rcpt-like"/>
</dbReference>
<evidence type="ECO:0000256" key="4">
    <source>
        <dbReference type="ARBA" id="ARBA00022692"/>
    </source>
</evidence>
<keyword evidence="7 8" id="KW-0998">Cell outer membrane</keyword>
<dbReference type="PROSITE" id="PS52016">
    <property type="entry name" value="TONB_DEPENDENT_REC_3"/>
    <property type="match status" value="1"/>
</dbReference>
<keyword evidence="2 8" id="KW-0813">Transport</keyword>
<dbReference type="Proteomes" id="UP000823637">
    <property type="component" value="Unassembled WGS sequence"/>
</dbReference>
<dbReference type="Pfam" id="PF07715">
    <property type="entry name" value="Plug"/>
    <property type="match status" value="1"/>
</dbReference>
<protein>
    <submittedName>
        <fullName evidence="13">TonB-dependent receptor</fullName>
    </submittedName>
</protein>
<accession>A0A9D9EG31</accession>
<dbReference type="SUPFAM" id="SSF49464">
    <property type="entry name" value="Carboxypeptidase regulatory domain-like"/>
    <property type="match status" value="1"/>
</dbReference>
<comment type="similarity">
    <text evidence="8 9">Belongs to the TonB-dependent receptor family.</text>
</comment>
<dbReference type="Pfam" id="PF13715">
    <property type="entry name" value="CarbopepD_reg_2"/>
    <property type="match status" value="1"/>
</dbReference>
<dbReference type="Gene3D" id="2.170.130.10">
    <property type="entry name" value="TonB-dependent receptor, plug domain"/>
    <property type="match status" value="1"/>
</dbReference>
<dbReference type="InterPro" id="IPR023996">
    <property type="entry name" value="TonB-dep_OMP_SusC/RagA"/>
</dbReference>
<keyword evidence="6 8" id="KW-0472">Membrane</keyword>
<dbReference type="NCBIfam" id="TIGR04056">
    <property type="entry name" value="OMP_RagA_SusC"/>
    <property type="match status" value="1"/>
</dbReference>
<dbReference type="EMBL" id="JADIMR010000091">
    <property type="protein sequence ID" value="MBO8447297.1"/>
    <property type="molecule type" value="Genomic_DNA"/>
</dbReference>
<evidence type="ECO:0000256" key="6">
    <source>
        <dbReference type="ARBA" id="ARBA00023136"/>
    </source>
</evidence>
<dbReference type="InterPro" id="IPR012910">
    <property type="entry name" value="Plug_dom"/>
</dbReference>
<sequence length="1031" mass="114023">MKKSDLFVLRRLLPLLFLLAAGSTVLQAQVSVSGHVTSGVDNEPIIGAFVTEIGTTNGTITDFDGNFALEVATDKSMLEISYMGFRPVQVLATQAGEITLQEDAVQAEELVVTGYTTQRKADLTGAVSVVSMTDIETSVDNNPMKALQGKIAGVNISTDGSPSGASTVRIRGIGTLNNNDPLYIIDGVPTKSGMHELNSADIESMQVLKDASSASIYGSRAANGVIIITTKKGKGESLDISFDANVTGSWYTTEMQMLNAKEYGEAMWRAYINDNSNPNSNNIGYQYDWGYDAAGNPVLYNIMLPYYLDAANTMRTSDTDWFDEVSKTGVTQNYNLTVSKGSKNGSSYFSLGYYDNDGTIKNTGFERISARVNNDYSFFDKILTIGENLTVNHTSEVQAPSGILNTALQALPIIPVHTVDGEGWGGPTGSMNDRDNPVRILDANKDNAYTYWRIFGNAYIDIQPIKNLHLRSNFGIDYGNYYRRDLIHSYQAGKLSSDLNAVRLTQGHWMKWNWSNTVSYDVEVNKHRISVLAGMEMYDENNIDFAAYREGFTLETPEVMWPNLGTGQSTSTGVASGYALMSFFAKADYSYDNRYLFSATFRYDGSSRFGKNNQFAPFPAFSAGWRISQEDFMSEHSYEVSELKLRVGWGQTGNQEISNTAIYRIYMPEYGTGDPTWGAVDGTAYDITGTGPSVLPSGFMLTQLANDDLKWETTTQTNVGLDFGFMNNALYGTVEYYYKTTDDILVLPPYLGAIGEGGNHWVNGASMLNQGVEVSLGYRNTTPTGFSYEISANMAYNQNVMTYLPDEVVNSYGGNGVDDNILGHSIDSYYGYIADGLFTSQEEIDNHAEQTGAGLGRIKYRDLNEDGVIDDDDRTWLGDPHPDFNFGLTLSMGYKGFDFSVFFQGVAGVEVINNEKYHTDFWSVSETGSNKGTRLLDAWSPQNPDSDIPALTMNNNNDEGRLSTYFIEDGSYLKLRNIQLGYNLPEKVLQKMKMKKFRIYVSAQNLFTIKSKDYTGTDPENSSWGYPIPLT</sequence>
<evidence type="ECO:0000313" key="14">
    <source>
        <dbReference type="Proteomes" id="UP000823637"/>
    </source>
</evidence>
<evidence type="ECO:0000256" key="3">
    <source>
        <dbReference type="ARBA" id="ARBA00022452"/>
    </source>
</evidence>
<dbReference type="GO" id="GO:0009279">
    <property type="term" value="C:cell outer membrane"/>
    <property type="evidence" value="ECO:0007669"/>
    <property type="project" value="UniProtKB-SubCell"/>
</dbReference>
<name>A0A9D9EG31_9BACT</name>
<dbReference type="InterPro" id="IPR036942">
    <property type="entry name" value="Beta-barrel_TonB_sf"/>
</dbReference>
<reference evidence="13" key="1">
    <citation type="submission" date="2020-10" db="EMBL/GenBank/DDBJ databases">
        <authorList>
            <person name="Gilroy R."/>
        </authorList>
    </citation>
    <scope>NUCLEOTIDE SEQUENCE</scope>
    <source>
        <strain evidence="13">D3-1215</strain>
    </source>
</reference>
<keyword evidence="3 8" id="KW-1134">Transmembrane beta strand</keyword>
<keyword evidence="4 8" id="KW-0812">Transmembrane</keyword>
<evidence type="ECO:0000259" key="12">
    <source>
        <dbReference type="Pfam" id="PF07715"/>
    </source>
</evidence>
<dbReference type="NCBIfam" id="TIGR04057">
    <property type="entry name" value="SusC_RagA_signa"/>
    <property type="match status" value="1"/>
</dbReference>
<proteinExistence type="inferred from homology"/>
<dbReference type="InterPro" id="IPR037066">
    <property type="entry name" value="Plug_dom_sf"/>
</dbReference>